<protein>
    <submittedName>
        <fullName evidence="2">Predicted protein</fullName>
    </submittedName>
</protein>
<evidence type="ECO:0000313" key="3">
    <source>
        <dbReference type="Proteomes" id="UP000006671"/>
    </source>
</evidence>
<feature type="compositionally biased region" description="Polar residues" evidence="1">
    <location>
        <begin position="74"/>
        <end position="87"/>
    </location>
</feature>
<organism evidence="3">
    <name type="scientific">Naegleria gruberi</name>
    <name type="common">Amoeba</name>
    <dbReference type="NCBI Taxonomy" id="5762"/>
    <lineage>
        <taxon>Eukaryota</taxon>
        <taxon>Discoba</taxon>
        <taxon>Heterolobosea</taxon>
        <taxon>Tetramitia</taxon>
        <taxon>Eutetramitia</taxon>
        <taxon>Vahlkampfiidae</taxon>
        <taxon>Naegleria</taxon>
    </lineage>
</organism>
<sequence>MGGFASTIVRNIEDEYSFDHKYKNRVNIKPLTEGYGNGDRDHSYSSLIDTPQQIHFSSPSSSIYKSRPHHSPLVNHQSSPSRFHNNNIQDIHHNMDQYHLPPLNSKPDLTHRTIQSPVDNNLFALFRQKRNSLPALNAHRRSASPAPSTTLSKAQSMREKRSHSICGPVPDIVVERVHFIPNERRRQDGNFLTVPERH</sequence>
<evidence type="ECO:0000313" key="2">
    <source>
        <dbReference type="EMBL" id="EFC38914.1"/>
    </source>
</evidence>
<dbReference type="Proteomes" id="UP000006671">
    <property type="component" value="Unassembled WGS sequence"/>
</dbReference>
<dbReference type="KEGG" id="ngr:NAEGRDRAFT_73168"/>
<evidence type="ECO:0000256" key="1">
    <source>
        <dbReference type="SAM" id="MobiDB-lite"/>
    </source>
</evidence>
<feature type="region of interest" description="Disordered" evidence="1">
    <location>
        <begin position="135"/>
        <end position="165"/>
    </location>
</feature>
<name>D2VVW9_NAEGR</name>
<dbReference type="AlphaFoldDB" id="D2VVW9"/>
<feature type="region of interest" description="Disordered" evidence="1">
    <location>
        <begin position="55"/>
        <end position="87"/>
    </location>
</feature>
<reference evidence="2 3" key="1">
    <citation type="journal article" date="2010" name="Cell">
        <title>The genome of Naegleria gruberi illuminates early eukaryotic versatility.</title>
        <authorList>
            <person name="Fritz-Laylin L.K."/>
            <person name="Prochnik S.E."/>
            <person name="Ginger M.L."/>
            <person name="Dacks J.B."/>
            <person name="Carpenter M.L."/>
            <person name="Field M.C."/>
            <person name="Kuo A."/>
            <person name="Paredez A."/>
            <person name="Chapman J."/>
            <person name="Pham J."/>
            <person name="Shu S."/>
            <person name="Neupane R."/>
            <person name="Cipriano M."/>
            <person name="Mancuso J."/>
            <person name="Tu H."/>
            <person name="Salamov A."/>
            <person name="Lindquist E."/>
            <person name="Shapiro H."/>
            <person name="Lucas S."/>
            <person name="Grigoriev I.V."/>
            <person name="Cande W.Z."/>
            <person name="Fulton C."/>
            <person name="Rokhsar D.S."/>
            <person name="Dawson S.C."/>
        </authorList>
    </citation>
    <scope>NUCLEOTIDE SEQUENCE [LARGE SCALE GENOMIC DNA]</scope>
    <source>
        <strain evidence="2 3">NEG-M</strain>
    </source>
</reference>
<dbReference type="GeneID" id="8853774"/>
<keyword evidence="3" id="KW-1185">Reference proteome</keyword>
<dbReference type="InParanoid" id="D2VVW9"/>
<feature type="compositionally biased region" description="Polar residues" evidence="1">
    <location>
        <begin position="145"/>
        <end position="155"/>
    </location>
</feature>
<gene>
    <name evidence="2" type="ORF">NAEGRDRAFT_73168</name>
</gene>
<proteinExistence type="predicted"/>
<dbReference type="VEuPathDB" id="AmoebaDB:NAEGRDRAFT_73168"/>
<dbReference type="RefSeq" id="XP_002671658.1">
    <property type="nucleotide sequence ID" value="XM_002671612.1"/>
</dbReference>
<accession>D2VVW9</accession>
<dbReference type="EMBL" id="GG738903">
    <property type="protein sequence ID" value="EFC38914.1"/>
    <property type="molecule type" value="Genomic_DNA"/>
</dbReference>